<dbReference type="PANTHER" id="PTHR41283">
    <property type="entry name" value="AMINOGLYCOSIDE PHOSPHOTRANSFERASE"/>
    <property type="match status" value="1"/>
</dbReference>
<keyword evidence="4" id="KW-1185">Reference proteome</keyword>
<dbReference type="PANTHER" id="PTHR41283:SF1">
    <property type="entry name" value="AMINOGLYCOSIDE PHOSPHOTRANSFERASE DOMAIN-CONTAINING PROTEIN"/>
    <property type="match status" value="1"/>
</dbReference>
<organism evidence="3 4">
    <name type="scientific">Tigheibacillus halophilus</name>
    <dbReference type="NCBI Taxonomy" id="361280"/>
    <lineage>
        <taxon>Bacteria</taxon>
        <taxon>Bacillati</taxon>
        <taxon>Bacillota</taxon>
        <taxon>Bacilli</taxon>
        <taxon>Bacillales</taxon>
        <taxon>Bacillaceae</taxon>
        <taxon>Tigheibacillus</taxon>
    </lineage>
</organism>
<comment type="caution">
    <text evidence="3">The sequence shown here is derived from an EMBL/GenBank/DDBJ whole genome shotgun (WGS) entry which is preliminary data.</text>
</comment>
<feature type="domain" description="Aminoglycoside phosphotransferase" evidence="2">
    <location>
        <begin position="67"/>
        <end position="173"/>
    </location>
</feature>
<protein>
    <recommendedName>
        <fullName evidence="2">Aminoglycoside phosphotransferase domain-containing protein</fullName>
    </recommendedName>
</protein>
<feature type="compositionally biased region" description="Polar residues" evidence="1">
    <location>
        <begin position="171"/>
        <end position="182"/>
    </location>
</feature>
<sequence length="189" mass="21122">MSIHGVILITGFNTWIEPRTNKPSSQVVAFQQGFSLIDFVKQMTERRDLVHPDLKRSLPLLRMASNISKIDKGFSRDQKYMIDGTYLLRVFESENTLDRQKEFETIRMLAAYSDFIPKAVSFHIFDEIGLSCMVLTYLPGEDGEVALPVLAGTKQYDAGFQAGEELKKAASASSTCKPSSLGSAEETKE</sequence>
<evidence type="ECO:0000259" key="2">
    <source>
        <dbReference type="Pfam" id="PF01636"/>
    </source>
</evidence>
<evidence type="ECO:0000313" key="3">
    <source>
        <dbReference type="EMBL" id="MDY0394964.1"/>
    </source>
</evidence>
<gene>
    <name evidence="3" type="ORF">RWE15_11625</name>
</gene>
<evidence type="ECO:0000256" key="1">
    <source>
        <dbReference type="SAM" id="MobiDB-lite"/>
    </source>
</evidence>
<accession>A0ABU5C6M2</accession>
<name>A0ABU5C6M2_9BACI</name>
<proteinExistence type="predicted"/>
<dbReference type="InterPro" id="IPR002575">
    <property type="entry name" value="Aminoglycoside_PTrfase"/>
</dbReference>
<evidence type="ECO:0000313" key="4">
    <source>
        <dbReference type="Proteomes" id="UP001281447"/>
    </source>
</evidence>
<dbReference type="InterPro" id="IPR011009">
    <property type="entry name" value="Kinase-like_dom_sf"/>
</dbReference>
<feature type="region of interest" description="Disordered" evidence="1">
    <location>
        <begin position="170"/>
        <end position="189"/>
    </location>
</feature>
<reference evidence="3 4" key="1">
    <citation type="submission" date="2023-10" db="EMBL/GenBank/DDBJ databases">
        <title>Virgibacillus halophilus 5B73C genome.</title>
        <authorList>
            <person name="Miliotis G."/>
            <person name="Sengupta P."/>
            <person name="Hameed A."/>
            <person name="Chuvochina M."/>
            <person name="Mcdonagh F."/>
            <person name="Simpson A.C."/>
            <person name="Singh N.K."/>
            <person name="Rekha P.D."/>
            <person name="Raman K."/>
            <person name="Hugenholtz P."/>
            <person name="Venkateswaran K."/>
        </authorList>
    </citation>
    <scope>NUCLEOTIDE SEQUENCE [LARGE SCALE GENOMIC DNA]</scope>
    <source>
        <strain evidence="3 4">5B73C</strain>
    </source>
</reference>
<dbReference type="Proteomes" id="UP001281447">
    <property type="component" value="Unassembled WGS sequence"/>
</dbReference>
<dbReference type="SUPFAM" id="SSF56112">
    <property type="entry name" value="Protein kinase-like (PK-like)"/>
    <property type="match status" value="1"/>
</dbReference>
<dbReference type="Pfam" id="PF01636">
    <property type="entry name" value="APH"/>
    <property type="match status" value="1"/>
</dbReference>
<dbReference type="EMBL" id="JAWDIP010000003">
    <property type="protein sequence ID" value="MDY0394964.1"/>
    <property type="molecule type" value="Genomic_DNA"/>
</dbReference>